<keyword evidence="3" id="KW-1185">Reference proteome</keyword>
<protein>
    <submittedName>
        <fullName evidence="2">Spermidine dehydrogenase SpdH</fullName>
    </submittedName>
</protein>
<accession>A0A919RB07</accession>
<dbReference type="AlphaFoldDB" id="A0A919RB07"/>
<reference evidence="2" key="1">
    <citation type="submission" date="2021-01" db="EMBL/GenBank/DDBJ databases">
        <title>Whole genome shotgun sequence of Sphaerisporangium rufum NBRC 109079.</title>
        <authorList>
            <person name="Komaki H."/>
            <person name="Tamura T."/>
        </authorList>
    </citation>
    <scope>NUCLEOTIDE SEQUENCE</scope>
    <source>
        <strain evidence="2">NBRC 109079</strain>
    </source>
</reference>
<evidence type="ECO:0000313" key="2">
    <source>
        <dbReference type="EMBL" id="GII80645.1"/>
    </source>
</evidence>
<dbReference type="Pfam" id="PF13450">
    <property type="entry name" value="NAD_binding_8"/>
    <property type="match status" value="1"/>
</dbReference>
<sequence length="561" mass="56878">MTAHVPSGGDLPARPGAPAGGTGPTRRGLLDGAVAIAACAAFGPRGRPAPDRAACGSGVPLALPSRAAGGAARAPVDPRGDTPDLLGVPHALRDGRFWHRAGPPEPTGETYDLVVVGGGSGGLAAAGRWARHRPGADVLVLEARERTGGAGDADLLHPPGTAGPPGTYPAVFCDRESFGVDRLVLLPPDRATADWAAELPVAPRARDDLITLFDVPPGWSAGLPAAAAGRWLAGLTYRDLLRDVCQAHPDAVTFCRTMTTAAFGHGADTVSALDAWAASADPHTCPGFAGLGPPPGAPAGGPGPAPAPAAGTVPRVRAGRPACPIRIRLSSPVVLARNDGPPDAARSATVAYFDGHRVRSVRAGAVILTCPHMLVPYLVPDLPAGRRAALGRAVRLPLARATVRLRHGRPWRAAGIGRVRFTGAFWTVAGPETAPGDGPLEVRLLHAPAVPRPPLRVAAAAGRRALAGTPYDVMAHHAVAQLGRLLGPFGFAAGRDVAAVTVHRFGHGPAAVTGDPAGTGAGPRTVRHGRIVIAGSDALPEAGRDAGVRAACRAAADLLDG</sequence>
<proteinExistence type="predicted"/>
<dbReference type="EMBL" id="BOOU01000077">
    <property type="protein sequence ID" value="GII80645.1"/>
    <property type="molecule type" value="Genomic_DNA"/>
</dbReference>
<comment type="caution">
    <text evidence="2">The sequence shown here is derived from an EMBL/GenBank/DDBJ whole genome shotgun (WGS) entry which is preliminary data.</text>
</comment>
<evidence type="ECO:0000313" key="3">
    <source>
        <dbReference type="Proteomes" id="UP000655287"/>
    </source>
</evidence>
<dbReference type="Proteomes" id="UP000655287">
    <property type="component" value="Unassembled WGS sequence"/>
</dbReference>
<organism evidence="2 3">
    <name type="scientific">Sphaerisporangium rufum</name>
    <dbReference type="NCBI Taxonomy" id="1381558"/>
    <lineage>
        <taxon>Bacteria</taxon>
        <taxon>Bacillati</taxon>
        <taxon>Actinomycetota</taxon>
        <taxon>Actinomycetes</taxon>
        <taxon>Streptosporangiales</taxon>
        <taxon>Streptosporangiaceae</taxon>
        <taxon>Sphaerisporangium</taxon>
    </lineage>
</organism>
<dbReference type="InterPro" id="IPR006311">
    <property type="entry name" value="TAT_signal"/>
</dbReference>
<dbReference type="InterPro" id="IPR036188">
    <property type="entry name" value="FAD/NAD-bd_sf"/>
</dbReference>
<dbReference type="PROSITE" id="PS51318">
    <property type="entry name" value="TAT"/>
    <property type="match status" value="1"/>
</dbReference>
<dbReference type="RefSeq" id="WP_203991699.1">
    <property type="nucleotide sequence ID" value="NZ_BOOU01000077.1"/>
</dbReference>
<dbReference type="Gene3D" id="3.50.50.60">
    <property type="entry name" value="FAD/NAD(P)-binding domain"/>
    <property type="match status" value="1"/>
</dbReference>
<feature type="region of interest" description="Disordered" evidence="1">
    <location>
        <begin position="1"/>
        <end position="26"/>
    </location>
</feature>
<feature type="region of interest" description="Disordered" evidence="1">
    <location>
        <begin position="287"/>
        <end position="312"/>
    </location>
</feature>
<dbReference type="SUPFAM" id="SSF51905">
    <property type="entry name" value="FAD/NAD(P)-binding domain"/>
    <property type="match status" value="1"/>
</dbReference>
<name>A0A919RB07_9ACTN</name>
<feature type="compositionally biased region" description="Pro residues" evidence="1">
    <location>
        <begin position="292"/>
        <end position="307"/>
    </location>
</feature>
<feature type="compositionally biased region" description="Low complexity" evidence="1">
    <location>
        <begin position="8"/>
        <end position="17"/>
    </location>
</feature>
<feature type="region of interest" description="Disordered" evidence="1">
    <location>
        <begin position="70"/>
        <end position="89"/>
    </location>
</feature>
<evidence type="ECO:0000256" key="1">
    <source>
        <dbReference type="SAM" id="MobiDB-lite"/>
    </source>
</evidence>
<gene>
    <name evidence="2" type="primary">spdH</name>
    <name evidence="2" type="ORF">Sru01_56270</name>
</gene>